<evidence type="ECO:0000313" key="12">
    <source>
        <dbReference type="Proteomes" id="UP000247790"/>
    </source>
</evidence>
<name>A0A2V4VNK0_PAEBA</name>
<keyword evidence="3" id="KW-0479">Metal-binding</keyword>
<protein>
    <submittedName>
        <fullName evidence="11">MBL fold metallo-hydrolase</fullName>
    </submittedName>
    <submittedName>
        <fullName evidence="10">Metallo-beta-lactamase superfamily protein</fullName>
    </submittedName>
</protein>
<dbReference type="PANTHER" id="PTHR42978:SF2">
    <property type="entry name" value="102 KBASES UNSTABLE REGION: FROM 1 TO 119443"/>
    <property type="match status" value="1"/>
</dbReference>
<evidence type="ECO:0000259" key="9">
    <source>
        <dbReference type="SMART" id="SM00849"/>
    </source>
</evidence>
<dbReference type="PANTHER" id="PTHR42978">
    <property type="entry name" value="QUORUM-QUENCHING LACTONASE YTNP-RELATED-RELATED"/>
    <property type="match status" value="1"/>
</dbReference>
<keyword evidence="4" id="KW-0378">Hydrolase</keyword>
<dbReference type="AlphaFoldDB" id="A0A2V4VNK0"/>
<dbReference type="SMART" id="SM00849">
    <property type="entry name" value="Lactamase_B"/>
    <property type="match status" value="1"/>
</dbReference>
<dbReference type="InterPro" id="IPR036866">
    <property type="entry name" value="RibonucZ/Hydroxyglut_hydro"/>
</dbReference>
<dbReference type="InterPro" id="IPR051013">
    <property type="entry name" value="MBL_superfamily_lactonases"/>
</dbReference>
<evidence type="ECO:0000313" key="13">
    <source>
        <dbReference type="Proteomes" id="UP000509327"/>
    </source>
</evidence>
<evidence type="ECO:0000313" key="11">
    <source>
        <dbReference type="EMBL" id="QKS59128.1"/>
    </source>
</evidence>
<dbReference type="SUPFAM" id="SSF56281">
    <property type="entry name" value="Metallo-hydrolase/oxidoreductase"/>
    <property type="match status" value="1"/>
</dbReference>
<dbReference type="GO" id="GO:0046872">
    <property type="term" value="F:metal ion binding"/>
    <property type="evidence" value="ECO:0007669"/>
    <property type="project" value="UniProtKB-KW"/>
</dbReference>
<dbReference type="GO" id="GO:0016787">
    <property type="term" value="F:hydrolase activity"/>
    <property type="evidence" value="ECO:0007669"/>
    <property type="project" value="UniProtKB-KW"/>
</dbReference>
<dbReference type="Proteomes" id="UP000509327">
    <property type="component" value="Chromosome"/>
</dbReference>
<evidence type="ECO:0000256" key="7">
    <source>
        <dbReference type="ARBA" id="ARBA00034301"/>
    </source>
</evidence>
<evidence type="ECO:0000256" key="4">
    <source>
        <dbReference type="ARBA" id="ARBA00022801"/>
    </source>
</evidence>
<accession>A0A2V4VNK0</accession>
<comment type="cofactor">
    <cofactor evidence="1">
        <name>Zn(2+)</name>
        <dbReference type="ChEBI" id="CHEBI:29105"/>
    </cofactor>
</comment>
<comment type="similarity">
    <text evidence="2">Belongs to the metallo-beta-lactamase superfamily.</text>
</comment>
<gene>
    <name evidence="10" type="ORF">DFQ00_11152</name>
    <name evidence="11" type="ORF">HUB98_24965</name>
</gene>
<sequence length="304" mass="33562">MLTSAPVELYLGAAGYCTHPEVLTLKGGSIRPVRFPAGFACIIHPVHGAMLLDTGYSSRFFDETARLPNALYRYITPVVYQEEDSAVHFLKRIGLCAADIRYVILSHFHGDHIAGARDFPEAQFIYLPKSYDAVRSLGPIAAVKAGFLAGLLPDDFIWRSLPLTGQPKRWPDMTRGAGVDTTGGTGTEAASPPVFPWDEVYDIFGDGSLLGVDVSGHAAGMMGILLRTEQHEYFLCADAVWSSRAFREQRRPHALAGIIMSDRQEYRRNFDKLIQLHQQFPSLRIVPSHCQEVLSEWGAGGTVL</sequence>
<evidence type="ECO:0000256" key="3">
    <source>
        <dbReference type="ARBA" id="ARBA00022723"/>
    </source>
</evidence>
<keyword evidence="5" id="KW-0862">Zinc</keyword>
<reference evidence="11 13" key="2">
    <citation type="submission" date="2020-06" db="EMBL/GenBank/DDBJ databases">
        <title>Complete genome of Paenibacillus barcinonensis KACC11450.</title>
        <authorList>
            <person name="Kim M."/>
            <person name="Park Y.-J."/>
            <person name="Shin J.-H."/>
        </authorList>
    </citation>
    <scope>NUCLEOTIDE SEQUENCE [LARGE SCALE GENOMIC DNA]</scope>
    <source>
        <strain evidence="11 13">KACC11450</strain>
    </source>
</reference>
<keyword evidence="13" id="KW-1185">Reference proteome</keyword>
<dbReference type="Gene3D" id="3.60.15.10">
    <property type="entry name" value="Ribonuclease Z/Hydroxyacylglutathione hydrolase-like"/>
    <property type="match status" value="1"/>
</dbReference>
<evidence type="ECO:0000256" key="6">
    <source>
        <dbReference type="ARBA" id="ARBA00034221"/>
    </source>
</evidence>
<comment type="catalytic activity">
    <reaction evidence="6">
        <text>3',5'-cyclic CMP + H2O = CMP + H(+)</text>
        <dbReference type="Rhea" id="RHEA:72675"/>
        <dbReference type="ChEBI" id="CHEBI:15377"/>
        <dbReference type="ChEBI" id="CHEBI:15378"/>
        <dbReference type="ChEBI" id="CHEBI:58003"/>
        <dbReference type="ChEBI" id="CHEBI:60377"/>
    </reaction>
    <physiologicalReaction direction="left-to-right" evidence="6">
        <dbReference type="Rhea" id="RHEA:72676"/>
    </physiologicalReaction>
</comment>
<reference evidence="10 12" key="1">
    <citation type="submission" date="2018-06" db="EMBL/GenBank/DDBJ databases">
        <title>Genomic Encyclopedia of Type Strains, Phase III (KMG-III): the genomes of soil and plant-associated and newly described type strains.</title>
        <authorList>
            <person name="Whitman W."/>
        </authorList>
    </citation>
    <scope>NUCLEOTIDE SEQUENCE [LARGE SCALE GENOMIC DNA]</scope>
    <source>
        <strain evidence="10 12">CECT 7022</strain>
    </source>
</reference>
<evidence type="ECO:0000256" key="5">
    <source>
        <dbReference type="ARBA" id="ARBA00022833"/>
    </source>
</evidence>
<evidence type="ECO:0000256" key="1">
    <source>
        <dbReference type="ARBA" id="ARBA00001947"/>
    </source>
</evidence>
<dbReference type="CDD" id="cd07730">
    <property type="entry name" value="metallo-hydrolase-like_MBL-fold"/>
    <property type="match status" value="1"/>
</dbReference>
<dbReference type="Proteomes" id="UP000247790">
    <property type="component" value="Unassembled WGS sequence"/>
</dbReference>
<proteinExistence type="inferred from homology"/>
<feature type="domain" description="Metallo-beta-lactamase" evidence="9">
    <location>
        <begin position="37"/>
        <end position="289"/>
    </location>
</feature>
<dbReference type="EMBL" id="CP054614">
    <property type="protein sequence ID" value="QKS59128.1"/>
    <property type="molecule type" value="Genomic_DNA"/>
</dbReference>
<dbReference type="Pfam" id="PF00753">
    <property type="entry name" value="Lactamase_B"/>
    <property type="match status" value="1"/>
</dbReference>
<dbReference type="InterPro" id="IPR001279">
    <property type="entry name" value="Metallo-B-lactamas"/>
</dbReference>
<evidence type="ECO:0000256" key="8">
    <source>
        <dbReference type="ARBA" id="ARBA00048505"/>
    </source>
</evidence>
<dbReference type="RefSeq" id="WP_110897687.1">
    <property type="nucleotide sequence ID" value="NZ_CP054614.1"/>
</dbReference>
<comment type="catalytic activity">
    <reaction evidence="8">
        <text>3',5'-cyclic UMP + H2O = UMP + H(+)</text>
        <dbReference type="Rhea" id="RHEA:70575"/>
        <dbReference type="ChEBI" id="CHEBI:15377"/>
        <dbReference type="ChEBI" id="CHEBI:15378"/>
        <dbReference type="ChEBI" id="CHEBI:57865"/>
        <dbReference type="ChEBI" id="CHEBI:184387"/>
    </reaction>
    <physiologicalReaction direction="left-to-right" evidence="8">
        <dbReference type="Rhea" id="RHEA:70576"/>
    </physiologicalReaction>
</comment>
<evidence type="ECO:0000256" key="2">
    <source>
        <dbReference type="ARBA" id="ARBA00007749"/>
    </source>
</evidence>
<evidence type="ECO:0000313" key="10">
    <source>
        <dbReference type="EMBL" id="PYE47753.1"/>
    </source>
</evidence>
<dbReference type="OrthoDB" id="333278at2"/>
<organism evidence="10 12">
    <name type="scientific">Paenibacillus barcinonensis</name>
    <dbReference type="NCBI Taxonomy" id="198119"/>
    <lineage>
        <taxon>Bacteria</taxon>
        <taxon>Bacillati</taxon>
        <taxon>Bacillota</taxon>
        <taxon>Bacilli</taxon>
        <taxon>Bacillales</taxon>
        <taxon>Paenibacillaceae</taxon>
        <taxon>Paenibacillus</taxon>
    </lineage>
</organism>
<comment type="function">
    <text evidence="7">Counteracts the endogenous Pycsar antiviral defense system. Phosphodiesterase that enables metal-dependent hydrolysis of host cyclic nucleotide Pycsar defense signals such as cCMP and cUMP.</text>
</comment>
<dbReference type="EMBL" id="QJSW01000011">
    <property type="protein sequence ID" value="PYE47753.1"/>
    <property type="molecule type" value="Genomic_DNA"/>
</dbReference>